<evidence type="ECO:0000256" key="9">
    <source>
        <dbReference type="SAM" id="Phobius"/>
    </source>
</evidence>
<dbReference type="eggNOG" id="KOG3511">
    <property type="taxonomic scope" value="Eukaryota"/>
</dbReference>
<evidence type="ECO:0000313" key="12">
    <source>
        <dbReference type="Proteomes" id="UP000052978"/>
    </source>
</evidence>
<dbReference type="AlphaFoldDB" id="S7NCU9"/>
<reference evidence="11 12" key="1">
    <citation type="journal article" date="2013" name="Nat. Commun.">
        <title>Genome analysis reveals insights into physiology and longevity of the Brandt's bat Myotis brandtii.</title>
        <authorList>
            <person name="Seim I."/>
            <person name="Fang X."/>
            <person name="Xiong Z."/>
            <person name="Lobanov A.V."/>
            <person name="Huang Z."/>
            <person name="Ma S."/>
            <person name="Feng Y."/>
            <person name="Turanov A.A."/>
            <person name="Zhu Y."/>
            <person name="Lenz T.L."/>
            <person name="Gerashchenko M.V."/>
            <person name="Fan D."/>
            <person name="Hee Yim S."/>
            <person name="Yao X."/>
            <person name="Jordan D."/>
            <person name="Xiong Y."/>
            <person name="Ma Y."/>
            <person name="Lyapunov A.N."/>
            <person name="Chen G."/>
            <person name="Kulakova O.I."/>
            <person name="Sun Y."/>
            <person name="Lee S.G."/>
            <person name="Bronson R.T."/>
            <person name="Moskalev A.A."/>
            <person name="Sunyaev S.R."/>
            <person name="Zhang G."/>
            <person name="Krogh A."/>
            <person name="Wang J."/>
            <person name="Gladyshev V.N."/>
        </authorList>
    </citation>
    <scope>NUCLEOTIDE SEQUENCE [LARGE SCALE GENOMIC DNA]</scope>
</reference>
<dbReference type="FunFam" id="2.10.70.80:FF:000001">
    <property type="entry name" value="Sortilin-related VPS10 domain-containing receptor 1"/>
    <property type="match status" value="1"/>
</dbReference>
<protein>
    <submittedName>
        <fullName evidence="11">VPS10 domain-containing receptor SorCS3</fullName>
    </submittedName>
</protein>
<evidence type="ECO:0000256" key="1">
    <source>
        <dbReference type="ARBA" id="ARBA00004479"/>
    </source>
</evidence>
<evidence type="ECO:0000256" key="4">
    <source>
        <dbReference type="ARBA" id="ARBA00022729"/>
    </source>
</evidence>
<sequence length="1129" mass="127902">MLLSDPEMESSILISSDEGATYQKYRLTFYIQSLLFHPRQEDWVLAYSLDQKLYSSMDFGRRWQLMHERITPNRFYCSMDFGRRWQLMHERITPNRFYCSMDFGRRWQLMHERITPNRFYCSMDFGRRWQLMHERITPNRFYWSVAGLDKEADLVHMEVRTTDGYAHYLTCRIQECAETTRSGPFARSIDISSLVVQDEYIFIQVTTGGRASYYVSYRREAFAQIKLPKYSLPKDMHIISTDENQVFAAVQEWNQNDTYNLYISDTRGIYFTLAMENIKSSRGLMGNIIIELYEVAGIKGIFLANKKVDEQVKTYITYNKGRDWRLLQAPDVDLRGSPVHCLLGPEQLSEGNTPLTEADMIQFDKGLVEVKPFCSLHLHLQTPENPYSSGRISSKATAPGLVVATGNIGPELSYTDISVFISSDGGNTWRQIFDEEYNVWFLDWGGALVAMKHTPLPVRHLWVSFDEGLSWDKYGFTPVPLFVDGALVEAGVETQIMTVFGHFSLRSEWQLVKVDYKSIFSRRCTKEDYQTWHLLNQGEPCVMGERKIFKKRKPGAQCALGRDSSGTVVSEPCVCADWDFECDYGYERHGESQCVPAFWYNPASPSKDCSLGQSYLNSTGYRRIVSNNCTDGLREKYTAKAQVCPGKAPRGLHVVTTDGRLVAEQGHNATFIILMEEGDLQRTNIQLDFGDGIAVSYANFSPIEDGIKHVYKSAGIFQVTAYAENNLGSDTAVLFLHVVCPVEHVHLRVPFVAIRNKEVNISAVVWPSQLGTLTYFWWFGNSTKPLITLDSSISFTFLAEGTNTITVQVAAGNALIQDTKDIAVHEYFQSQLLSFSPNLDYHNPDIPEWRQDIGNVIKRALVKSGTPREITTCWLRPAPLVTDGTPNPAVSAPSPPVPDGRPGSQYFQSQLLSFSPNLDYHNPDIPEWRQDIGNVIKRALVKVTSVPEDQILVAVFPGLPTSAELFILPPKNLTERRKGNEEDLEQIVEMLFNALNQNLVQFELKPGVQVIVYVTQLTLAPLVDSSAGRSSSAMLMLLSVVFVGLAVFLIYKFKRKIPWINIYAQVQHDKEQEMIGSVSQSENAPKITLSEFTEPEELLDKELDTRVIGGIATIANSESTKEIPNCTSV</sequence>
<dbReference type="Proteomes" id="UP000052978">
    <property type="component" value="Unassembled WGS sequence"/>
</dbReference>
<keyword evidence="11" id="KW-0675">Receptor</keyword>
<feature type="transmembrane region" description="Helical" evidence="9">
    <location>
        <begin position="1033"/>
        <end position="1051"/>
    </location>
</feature>
<dbReference type="PROSITE" id="PS50093">
    <property type="entry name" value="PKD"/>
    <property type="match status" value="1"/>
</dbReference>
<proteinExistence type="inferred from homology"/>
<dbReference type="InterPro" id="IPR050310">
    <property type="entry name" value="VPS10-sortilin"/>
</dbReference>
<organism evidence="11 12">
    <name type="scientific">Myotis brandtii</name>
    <name type="common">Brandt's bat</name>
    <dbReference type="NCBI Taxonomy" id="109478"/>
    <lineage>
        <taxon>Eukaryota</taxon>
        <taxon>Metazoa</taxon>
        <taxon>Chordata</taxon>
        <taxon>Craniata</taxon>
        <taxon>Vertebrata</taxon>
        <taxon>Euteleostomi</taxon>
        <taxon>Mammalia</taxon>
        <taxon>Eutheria</taxon>
        <taxon>Laurasiatheria</taxon>
        <taxon>Chiroptera</taxon>
        <taxon>Yangochiroptera</taxon>
        <taxon>Vespertilionidae</taxon>
        <taxon>Myotis</taxon>
    </lineage>
</organism>
<keyword evidence="8" id="KW-0325">Glycoprotein</keyword>
<dbReference type="FunFam" id="2.60.40.10:FF:000083">
    <property type="entry name" value="Sortilin-related VPS10 domain containing receptor 2"/>
    <property type="match status" value="1"/>
</dbReference>
<evidence type="ECO:0000256" key="5">
    <source>
        <dbReference type="ARBA" id="ARBA00022737"/>
    </source>
</evidence>
<dbReference type="InterPro" id="IPR013783">
    <property type="entry name" value="Ig-like_fold"/>
</dbReference>
<dbReference type="InterPro" id="IPR035986">
    <property type="entry name" value="PKD_dom_sf"/>
</dbReference>
<dbReference type="SUPFAM" id="SSF110296">
    <property type="entry name" value="Oligoxyloglucan reducing end-specific cellobiohydrolase"/>
    <property type="match status" value="1"/>
</dbReference>
<keyword evidence="6 9" id="KW-1133">Transmembrane helix</keyword>
<evidence type="ECO:0000256" key="8">
    <source>
        <dbReference type="ARBA" id="ARBA00023180"/>
    </source>
</evidence>
<dbReference type="InterPro" id="IPR000601">
    <property type="entry name" value="PKD_dom"/>
</dbReference>
<evidence type="ECO:0000256" key="6">
    <source>
        <dbReference type="ARBA" id="ARBA00022989"/>
    </source>
</evidence>
<feature type="domain" description="PKD" evidence="10">
    <location>
        <begin position="688"/>
        <end position="732"/>
    </location>
</feature>
<dbReference type="InterPro" id="IPR015943">
    <property type="entry name" value="WD40/YVTN_repeat-like_dom_sf"/>
</dbReference>
<dbReference type="InterPro" id="IPR031777">
    <property type="entry name" value="Sortilin_C"/>
</dbReference>
<evidence type="ECO:0000313" key="11">
    <source>
        <dbReference type="EMBL" id="EPQ15154.1"/>
    </source>
</evidence>
<dbReference type="Pfam" id="PF15901">
    <property type="entry name" value="Sortilin_C"/>
    <property type="match status" value="1"/>
</dbReference>
<evidence type="ECO:0000256" key="7">
    <source>
        <dbReference type="ARBA" id="ARBA00023136"/>
    </source>
</evidence>
<comment type="subcellular location">
    <subcellularLocation>
        <location evidence="1">Membrane</location>
        <topology evidence="1">Single-pass type I membrane protein</topology>
    </subcellularLocation>
</comment>
<dbReference type="Gene3D" id="2.60.40.10">
    <property type="entry name" value="Immunoglobulins"/>
    <property type="match status" value="1"/>
</dbReference>
<dbReference type="InterPro" id="IPR006581">
    <property type="entry name" value="VPS10"/>
</dbReference>
<keyword evidence="7 9" id="KW-0472">Membrane</keyword>
<keyword evidence="4" id="KW-0732">Signal</keyword>
<evidence type="ECO:0000256" key="2">
    <source>
        <dbReference type="ARBA" id="ARBA00010818"/>
    </source>
</evidence>
<keyword evidence="12" id="KW-1185">Reference proteome</keyword>
<accession>S7NCU9</accession>
<dbReference type="FunFam" id="3.30.60.270:FF:000001">
    <property type="entry name" value="Sortilin related VPS10 domain containing receptor 1"/>
    <property type="match status" value="1"/>
</dbReference>
<dbReference type="EMBL" id="KE164114">
    <property type="protein sequence ID" value="EPQ15154.1"/>
    <property type="molecule type" value="Genomic_DNA"/>
</dbReference>
<dbReference type="PANTHER" id="PTHR12106:SF10">
    <property type="entry name" value="VPS10 DOMAIN-CONTAINING RECEPTOR SORCS3"/>
    <property type="match status" value="1"/>
</dbReference>
<evidence type="ECO:0000256" key="3">
    <source>
        <dbReference type="ARBA" id="ARBA00022692"/>
    </source>
</evidence>
<dbReference type="Pfam" id="PF15902">
    <property type="entry name" value="Sortilin-Vps10"/>
    <property type="match status" value="2"/>
</dbReference>
<gene>
    <name evidence="11" type="ORF">D623_10025873</name>
</gene>
<dbReference type="PANTHER" id="PTHR12106">
    <property type="entry name" value="SORTILIN RELATED"/>
    <property type="match status" value="1"/>
</dbReference>
<dbReference type="Gene3D" id="3.30.60.270">
    <property type="match status" value="1"/>
</dbReference>
<dbReference type="Gene3D" id="2.10.70.80">
    <property type="match status" value="1"/>
</dbReference>
<comment type="similarity">
    <text evidence="2">Belongs to the VPS10-related sortilin family. SORCS subfamily.</text>
</comment>
<evidence type="ECO:0000259" key="10">
    <source>
        <dbReference type="PROSITE" id="PS50093"/>
    </source>
</evidence>
<dbReference type="SMART" id="SM00602">
    <property type="entry name" value="VPS10"/>
    <property type="match status" value="1"/>
</dbReference>
<keyword evidence="5" id="KW-0677">Repeat</keyword>
<keyword evidence="3 9" id="KW-0812">Transmembrane</keyword>
<dbReference type="GO" id="GO:0098839">
    <property type="term" value="C:postsynaptic density membrane"/>
    <property type="evidence" value="ECO:0007669"/>
    <property type="project" value="TreeGrafter"/>
</dbReference>
<dbReference type="Gene3D" id="2.130.10.10">
    <property type="entry name" value="YVTN repeat-like/Quinoprotein amine dehydrogenase"/>
    <property type="match status" value="1"/>
</dbReference>
<name>S7NCU9_MYOBR</name>
<dbReference type="InterPro" id="IPR031778">
    <property type="entry name" value="Sortilin_N"/>
</dbReference>
<dbReference type="Pfam" id="PF00801">
    <property type="entry name" value="PKD"/>
    <property type="match status" value="1"/>
</dbReference>
<dbReference type="SUPFAM" id="SSF49299">
    <property type="entry name" value="PKD domain"/>
    <property type="match status" value="2"/>
</dbReference>